<evidence type="ECO:0000256" key="10">
    <source>
        <dbReference type="ARBA" id="ARBA00022694"/>
    </source>
</evidence>
<dbReference type="PANTHER" id="PTHR45846:SF1">
    <property type="entry name" value="TRNA-DIHYDROURIDINE(47) SYNTHASE [NAD(P)(+)]-LIKE"/>
    <property type="match status" value="1"/>
</dbReference>
<evidence type="ECO:0000256" key="17">
    <source>
        <dbReference type="ARBA" id="ARBA00023027"/>
    </source>
</evidence>
<dbReference type="PANTHER" id="PTHR45846">
    <property type="entry name" value="TRNA-DIHYDROURIDINE(47) SYNTHASE [NAD(P)(+)]-LIKE"/>
    <property type="match status" value="1"/>
</dbReference>
<feature type="coiled-coil region" evidence="26">
    <location>
        <begin position="475"/>
        <end position="502"/>
    </location>
</feature>
<dbReference type="FunFam" id="3.20.20.70:FF:000145">
    <property type="entry name" value="tRNA-dihydrouridine(47) synthase [NAD(P)(+)]"/>
    <property type="match status" value="1"/>
</dbReference>
<evidence type="ECO:0000256" key="16">
    <source>
        <dbReference type="ARBA" id="ARBA00023002"/>
    </source>
</evidence>
<evidence type="ECO:0000256" key="22">
    <source>
        <dbReference type="ARBA" id="ARBA00049447"/>
    </source>
</evidence>
<organism evidence="29 30">
    <name type="scientific">Lachancea meyersii CBS 8951</name>
    <dbReference type="NCBI Taxonomy" id="1266667"/>
    <lineage>
        <taxon>Eukaryota</taxon>
        <taxon>Fungi</taxon>
        <taxon>Dikarya</taxon>
        <taxon>Ascomycota</taxon>
        <taxon>Saccharomycotina</taxon>
        <taxon>Saccharomycetes</taxon>
        <taxon>Saccharomycetales</taxon>
        <taxon>Saccharomycetaceae</taxon>
        <taxon>Lachancea</taxon>
    </lineage>
</organism>
<reference evidence="30" key="1">
    <citation type="submission" date="2016-03" db="EMBL/GenBank/DDBJ databases">
        <authorList>
            <person name="Devillers Hugo."/>
        </authorList>
    </citation>
    <scope>NUCLEOTIDE SEQUENCE [LARGE SCALE GENOMIC DNA]</scope>
</reference>
<feature type="region of interest" description="Disordered" evidence="27">
    <location>
        <begin position="230"/>
        <end position="270"/>
    </location>
</feature>
<keyword evidence="26" id="KW-0175">Coiled coil</keyword>
<comment type="catalytic activity">
    <reaction evidence="23">
        <text>5,6-dihydrouridine(47) in tRNA + NADP(+) = uridine(47) in tRNA + NADPH + H(+)</text>
        <dbReference type="Rhea" id="RHEA:53360"/>
        <dbReference type="Rhea" id="RHEA-COMP:13539"/>
        <dbReference type="Rhea" id="RHEA-COMP:13540"/>
        <dbReference type="ChEBI" id="CHEBI:15378"/>
        <dbReference type="ChEBI" id="CHEBI:57783"/>
        <dbReference type="ChEBI" id="CHEBI:58349"/>
        <dbReference type="ChEBI" id="CHEBI:65315"/>
        <dbReference type="ChEBI" id="CHEBI:74443"/>
        <dbReference type="EC" id="1.3.1.89"/>
    </reaction>
    <physiologicalReaction direction="right-to-left" evidence="23">
        <dbReference type="Rhea" id="RHEA:53362"/>
    </physiologicalReaction>
</comment>
<dbReference type="GO" id="GO:0102265">
    <property type="term" value="F:tRNA-dihydrouridine47 synthase activity"/>
    <property type="evidence" value="ECO:0007669"/>
    <property type="project" value="UniProtKB-EC"/>
</dbReference>
<feature type="compositionally biased region" description="Basic residues" evidence="27">
    <location>
        <begin position="68"/>
        <end position="78"/>
    </location>
</feature>
<evidence type="ECO:0000256" key="13">
    <source>
        <dbReference type="ARBA" id="ARBA00022771"/>
    </source>
</evidence>
<dbReference type="GO" id="GO:0106414">
    <property type="term" value="F:mRNA dihydrouridine synthase activity"/>
    <property type="evidence" value="ECO:0007669"/>
    <property type="project" value="RHEA"/>
</dbReference>
<evidence type="ECO:0000256" key="12">
    <source>
        <dbReference type="ARBA" id="ARBA00022737"/>
    </source>
</evidence>
<evidence type="ECO:0000256" key="25">
    <source>
        <dbReference type="RuleBase" id="RU291113"/>
    </source>
</evidence>
<comment type="catalytic activity">
    <reaction evidence="21">
        <text>a 5,6-dihydrouridine in mRNA + NAD(+) = a uridine in mRNA + NADH + H(+)</text>
        <dbReference type="Rhea" id="RHEA:69851"/>
        <dbReference type="Rhea" id="RHEA-COMP:14658"/>
        <dbReference type="Rhea" id="RHEA-COMP:17789"/>
        <dbReference type="ChEBI" id="CHEBI:15378"/>
        <dbReference type="ChEBI" id="CHEBI:57540"/>
        <dbReference type="ChEBI" id="CHEBI:57945"/>
        <dbReference type="ChEBI" id="CHEBI:65315"/>
        <dbReference type="ChEBI" id="CHEBI:74443"/>
    </reaction>
    <physiologicalReaction direction="right-to-left" evidence="21">
        <dbReference type="Rhea" id="RHEA:69853"/>
    </physiologicalReaction>
</comment>
<feature type="domain" description="C3H1-type" evidence="28">
    <location>
        <begin position="87"/>
        <end position="119"/>
    </location>
</feature>
<keyword evidence="17 25" id="KW-0520">NAD</keyword>
<evidence type="ECO:0000256" key="23">
    <source>
        <dbReference type="ARBA" id="ARBA00049513"/>
    </source>
</evidence>
<dbReference type="GO" id="GO:0008270">
    <property type="term" value="F:zinc ion binding"/>
    <property type="evidence" value="ECO:0007669"/>
    <property type="project" value="UniProtKB-KW"/>
</dbReference>
<keyword evidence="18" id="KW-0539">Nucleus</keyword>
<evidence type="ECO:0000313" key="30">
    <source>
        <dbReference type="Proteomes" id="UP000191144"/>
    </source>
</evidence>
<dbReference type="EMBL" id="LT598481">
    <property type="protein sequence ID" value="SCU90225.1"/>
    <property type="molecule type" value="Genomic_DNA"/>
</dbReference>
<evidence type="ECO:0000256" key="24">
    <source>
        <dbReference type="PROSITE-ProRule" id="PRU00723"/>
    </source>
</evidence>
<dbReference type="PROSITE" id="PS50103">
    <property type="entry name" value="ZF_C3H1"/>
    <property type="match status" value="2"/>
</dbReference>
<keyword evidence="15 25" id="KW-0521">NADP</keyword>
<dbReference type="GO" id="GO:0005737">
    <property type="term" value="C:cytoplasm"/>
    <property type="evidence" value="ECO:0007669"/>
    <property type="project" value="UniProtKB-SubCell"/>
</dbReference>
<dbReference type="Proteomes" id="UP000191144">
    <property type="component" value="Chromosome E"/>
</dbReference>
<dbReference type="InterPro" id="IPR018517">
    <property type="entry name" value="tRNA_hU_synthase_CS"/>
</dbReference>
<feature type="compositionally biased region" description="Basic and acidic residues" evidence="27">
    <location>
        <begin position="230"/>
        <end position="252"/>
    </location>
</feature>
<evidence type="ECO:0000256" key="1">
    <source>
        <dbReference type="ARBA" id="ARBA00001917"/>
    </source>
</evidence>
<evidence type="ECO:0000256" key="3">
    <source>
        <dbReference type="ARBA" id="ARBA00004496"/>
    </source>
</evidence>
<evidence type="ECO:0000256" key="8">
    <source>
        <dbReference type="ARBA" id="ARBA00022643"/>
    </source>
</evidence>
<comment type="subcellular location">
    <subcellularLocation>
        <location evidence="3">Cytoplasm</location>
    </subcellularLocation>
    <subcellularLocation>
        <location evidence="2">Nucleus</location>
    </subcellularLocation>
</comment>
<keyword evidence="6" id="KW-0963">Cytoplasm</keyword>
<evidence type="ECO:0000256" key="4">
    <source>
        <dbReference type="ARBA" id="ARBA00012376"/>
    </source>
</evidence>
<dbReference type="Pfam" id="PF25585">
    <property type="entry name" value="zf-CCCH_DUS3L"/>
    <property type="match status" value="2"/>
</dbReference>
<accession>A0A1G4JIF1</accession>
<evidence type="ECO:0000256" key="5">
    <source>
        <dbReference type="ARBA" id="ARBA00022143"/>
    </source>
</evidence>
<dbReference type="EC" id="1.3.1.89" evidence="4 25"/>
<proteinExistence type="inferred from homology"/>
<evidence type="ECO:0000256" key="18">
    <source>
        <dbReference type="ARBA" id="ARBA00023242"/>
    </source>
</evidence>
<evidence type="ECO:0000256" key="14">
    <source>
        <dbReference type="ARBA" id="ARBA00022833"/>
    </source>
</evidence>
<keyword evidence="9" id="KW-0507">mRNA processing</keyword>
<comment type="catalytic activity">
    <reaction evidence="20">
        <text>5,6-dihydrouridine(47) in tRNA + NAD(+) = uridine(47) in tRNA + NADH + H(+)</text>
        <dbReference type="Rhea" id="RHEA:53364"/>
        <dbReference type="Rhea" id="RHEA-COMP:13539"/>
        <dbReference type="Rhea" id="RHEA-COMP:13540"/>
        <dbReference type="ChEBI" id="CHEBI:15378"/>
        <dbReference type="ChEBI" id="CHEBI:57540"/>
        <dbReference type="ChEBI" id="CHEBI:57945"/>
        <dbReference type="ChEBI" id="CHEBI:65315"/>
        <dbReference type="ChEBI" id="CHEBI:74443"/>
        <dbReference type="EC" id="1.3.1.89"/>
    </reaction>
    <physiologicalReaction direction="right-to-left" evidence="20">
        <dbReference type="Rhea" id="RHEA:53366"/>
    </physiologicalReaction>
</comment>
<dbReference type="Pfam" id="PF01207">
    <property type="entry name" value="Dus"/>
    <property type="match status" value="2"/>
</dbReference>
<dbReference type="InterPro" id="IPR000571">
    <property type="entry name" value="Znf_CCCH"/>
</dbReference>
<comment type="cofactor">
    <cofactor evidence="1 25">
        <name>FMN</name>
        <dbReference type="ChEBI" id="CHEBI:58210"/>
    </cofactor>
</comment>
<keyword evidence="16 25" id="KW-0560">Oxidoreductase</keyword>
<protein>
    <recommendedName>
        <fullName evidence="5 25">tRNA-dihydrouridine(47) synthase [NAD(P)(+)]</fullName>
        <ecNumber evidence="4 25">1.3.1.89</ecNumber>
    </recommendedName>
    <alternativeName>
        <fullName evidence="25">tRNA-dihydrouridine synthase 3</fullName>
    </alternativeName>
</protein>
<dbReference type="CDD" id="cd02801">
    <property type="entry name" value="DUS_like_FMN"/>
    <property type="match status" value="1"/>
</dbReference>
<dbReference type="SUPFAM" id="SSF51395">
    <property type="entry name" value="FMN-linked oxidoreductases"/>
    <property type="match status" value="1"/>
</dbReference>
<dbReference type="InterPro" id="IPR013785">
    <property type="entry name" value="Aldolase_TIM"/>
</dbReference>
<feature type="zinc finger region" description="C3H1-type" evidence="24">
    <location>
        <begin position="131"/>
        <end position="161"/>
    </location>
</feature>
<comment type="catalytic activity">
    <reaction evidence="22">
        <text>a 5,6-dihydrouridine in mRNA + NADP(+) = a uridine in mRNA + NADPH + H(+)</text>
        <dbReference type="Rhea" id="RHEA:69855"/>
        <dbReference type="Rhea" id="RHEA-COMP:14658"/>
        <dbReference type="Rhea" id="RHEA-COMP:17789"/>
        <dbReference type="ChEBI" id="CHEBI:15378"/>
        <dbReference type="ChEBI" id="CHEBI:57783"/>
        <dbReference type="ChEBI" id="CHEBI:58349"/>
        <dbReference type="ChEBI" id="CHEBI:65315"/>
        <dbReference type="ChEBI" id="CHEBI:74443"/>
    </reaction>
    <physiologicalReaction direction="right-to-left" evidence="22">
        <dbReference type="Rhea" id="RHEA:69857"/>
    </physiologicalReaction>
</comment>
<comment type="function">
    <text evidence="19">Catalyzes the synthesis of dihydrouridine, a modified base found in the D-loop of most tRNAs. Specifically modifies U47 in cytoplasmic tRNAs. Catalyzes the synthesis of dihydrouridine in some mRNAs, thereby affecting their translation.</text>
</comment>
<evidence type="ECO:0000256" key="26">
    <source>
        <dbReference type="SAM" id="Coils"/>
    </source>
</evidence>
<evidence type="ECO:0000256" key="9">
    <source>
        <dbReference type="ARBA" id="ARBA00022664"/>
    </source>
</evidence>
<dbReference type="OrthoDB" id="259935at2759"/>
<dbReference type="GO" id="GO:0003723">
    <property type="term" value="F:RNA binding"/>
    <property type="evidence" value="ECO:0007669"/>
    <property type="project" value="TreeGrafter"/>
</dbReference>
<dbReference type="GO" id="GO:0050660">
    <property type="term" value="F:flavin adenine dinucleotide binding"/>
    <property type="evidence" value="ECO:0007669"/>
    <property type="project" value="UniProtKB-UniRule"/>
</dbReference>
<dbReference type="GO" id="GO:0005634">
    <property type="term" value="C:nucleus"/>
    <property type="evidence" value="ECO:0007669"/>
    <property type="project" value="UniProtKB-SubCell"/>
</dbReference>
<evidence type="ECO:0000256" key="19">
    <source>
        <dbReference type="ARBA" id="ARBA00045934"/>
    </source>
</evidence>
<keyword evidence="8 25" id="KW-0288">FMN</keyword>
<comment type="similarity">
    <text evidence="25">Belongs to the dus family. Dus3 subfamily.</text>
</comment>
<evidence type="ECO:0000256" key="21">
    <source>
        <dbReference type="ARBA" id="ARBA00048342"/>
    </source>
</evidence>
<sequence>MSSKRGLECAAVQDPEPIFKKQNTSGIAHIKPEFVVKSESTVQNNSSTANEEEEPVSDRIATGNGSGKKGKSKKRGQNKNRNIIQVKEQYQLCSKLVLGLGKGDDCPFGDQCRFVHDIDEYLVHKKPEAKTEQFSVCPVFETLGHCPMGFKCRFLSSHYNADTKELQSKSDDDVKKLYDVNREVNHIAADKKLDLIKKRFPFEKSDYVLEIIDAIQQEYRDGLNEDKQAAARAKKIDSSGKDAEQSPAEEIKAPQVLQREQEQRDKRNRQKELYLQYKDTRFFAQEKKRLDLKNKKIVSPLTTVGNLPYRRLMRKMGADVTYSEMALAIPLIQGTNSEWALPKAHVSEIPGFGVQIACSKAWQAAKAAEALAAFAPDISEINLNSGCPIDLLYRQGSGSALLDNPARMIRCLNSMSYVSGDVPVSVKIRTGTKDGHPIAQSLVRRLVSETDVAAITLHGRTRQQRYTRNADWDYVRQVSAALRDAEAESQEKDKDRRESQQRIQFVGNGDVNNYEDWYKHMEDDNMDSVMVARGALVKPWIFEEVEAQQHLDKSSQERLEMLKDYARFAMDHWGTDEYGISQSRRFFCEFMSFFHRYVPMGICERYPVLLNERPPNWRGRDDLETLMGSNDVSDWIKLSEMFFGKTDENFVFLPKHKSNSFANQ</sequence>
<feature type="compositionally biased region" description="Polar residues" evidence="27">
    <location>
        <begin position="38"/>
        <end position="49"/>
    </location>
</feature>
<evidence type="ECO:0000313" key="29">
    <source>
        <dbReference type="EMBL" id="SCU90225.1"/>
    </source>
</evidence>
<dbReference type="Gene3D" id="4.10.1000.10">
    <property type="entry name" value="Zinc finger, CCCH-type"/>
    <property type="match status" value="1"/>
</dbReference>
<keyword evidence="12" id="KW-0677">Repeat</keyword>
<gene>
    <name evidence="29" type="ORF">LAME_0E07602G</name>
</gene>
<evidence type="ECO:0000256" key="20">
    <source>
        <dbReference type="ARBA" id="ARBA00048266"/>
    </source>
</evidence>
<evidence type="ECO:0000256" key="11">
    <source>
        <dbReference type="ARBA" id="ARBA00022723"/>
    </source>
</evidence>
<dbReference type="GO" id="GO:0006397">
    <property type="term" value="P:mRNA processing"/>
    <property type="evidence" value="ECO:0007669"/>
    <property type="project" value="UniProtKB-KW"/>
</dbReference>
<name>A0A1G4JIF1_9SACH</name>
<evidence type="ECO:0000256" key="6">
    <source>
        <dbReference type="ARBA" id="ARBA00022490"/>
    </source>
</evidence>
<dbReference type="Gene3D" id="3.20.20.70">
    <property type="entry name" value="Aldolase class I"/>
    <property type="match status" value="1"/>
</dbReference>
<feature type="region of interest" description="Disordered" evidence="27">
    <location>
        <begin position="32"/>
        <end position="81"/>
    </location>
</feature>
<feature type="domain" description="C3H1-type" evidence="28">
    <location>
        <begin position="131"/>
        <end position="161"/>
    </location>
</feature>
<keyword evidence="30" id="KW-1185">Reference proteome</keyword>
<dbReference type="PROSITE" id="PS01136">
    <property type="entry name" value="UPF0034"/>
    <property type="match status" value="1"/>
</dbReference>
<feature type="zinc finger region" description="C3H1-type" evidence="24">
    <location>
        <begin position="87"/>
        <end position="119"/>
    </location>
</feature>
<evidence type="ECO:0000256" key="7">
    <source>
        <dbReference type="ARBA" id="ARBA00022630"/>
    </source>
</evidence>
<evidence type="ECO:0000256" key="15">
    <source>
        <dbReference type="ARBA" id="ARBA00022857"/>
    </source>
</evidence>
<dbReference type="InterPro" id="IPR035587">
    <property type="entry name" value="DUS-like_FMN-bd"/>
</dbReference>
<keyword evidence="10 25" id="KW-0819">tRNA processing</keyword>
<keyword evidence="14 24" id="KW-0862">Zinc</keyword>
<keyword evidence="13 24" id="KW-0863">Zinc-finger</keyword>
<evidence type="ECO:0000259" key="28">
    <source>
        <dbReference type="PROSITE" id="PS50103"/>
    </source>
</evidence>
<keyword evidence="7 25" id="KW-0285">Flavoprotein</keyword>
<dbReference type="AlphaFoldDB" id="A0A1G4JIF1"/>
<evidence type="ECO:0000256" key="27">
    <source>
        <dbReference type="SAM" id="MobiDB-lite"/>
    </source>
</evidence>
<dbReference type="FunFam" id="4.10.1000.10:FF:000029">
    <property type="entry name" value="tRNA-dihydrouridine(47) synthase [NAD(P)(+)]"/>
    <property type="match status" value="1"/>
</dbReference>
<keyword evidence="11 24" id="KW-0479">Metal-binding</keyword>
<evidence type="ECO:0000256" key="2">
    <source>
        <dbReference type="ARBA" id="ARBA00004123"/>
    </source>
</evidence>